<proteinExistence type="inferred from homology"/>
<evidence type="ECO:0000313" key="6">
    <source>
        <dbReference type="EMBL" id="WMV19851.1"/>
    </source>
</evidence>
<feature type="compositionally biased region" description="Basic and acidic residues" evidence="4">
    <location>
        <begin position="398"/>
        <end position="418"/>
    </location>
</feature>
<comment type="similarity">
    <text evidence="1">Belongs to the peptidase C48 family.</text>
</comment>
<evidence type="ECO:0000313" key="7">
    <source>
        <dbReference type="Proteomes" id="UP001234989"/>
    </source>
</evidence>
<dbReference type="PANTHER" id="PTHR31470">
    <property type="entry name" value="CYSTEINE PROTEINASES SUPERFAMILY PROTEIN-RELATED-RELATED"/>
    <property type="match status" value="1"/>
</dbReference>
<name>A0AAF0THR9_SOLVR</name>
<evidence type="ECO:0000256" key="1">
    <source>
        <dbReference type="ARBA" id="ARBA00005234"/>
    </source>
</evidence>
<dbReference type="Gene3D" id="3.40.395.10">
    <property type="entry name" value="Adenoviral Proteinase, Chain A"/>
    <property type="match status" value="1"/>
</dbReference>
<dbReference type="GO" id="GO:0008234">
    <property type="term" value="F:cysteine-type peptidase activity"/>
    <property type="evidence" value="ECO:0007669"/>
    <property type="project" value="InterPro"/>
</dbReference>
<protein>
    <recommendedName>
        <fullName evidence="5">Ubiquitin-like protease family profile domain-containing protein</fullName>
    </recommendedName>
</protein>
<keyword evidence="3" id="KW-0378">Hydrolase</keyword>
<dbReference type="SUPFAM" id="SSF54001">
    <property type="entry name" value="Cysteine proteinases"/>
    <property type="match status" value="1"/>
</dbReference>
<dbReference type="InterPro" id="IPR003653">
    <property type="entry name" value="Peptidase_C48_C"/>
</dbReference>
<keyword evidence="2" id="KW-0645">Protease</keyword>
<gene>
    <name evidence="6" type="ORF">MTR67_013236</name>
</gene>
<dbReference type="EMBL" id="CP133614">
    <property type="protein sequence ID" value="WMV19851.1"/>
    <property type="molecule type" value="Genomic_DNA"/>
</dbReference>
<evidence type="ECO:0000256" key="4">
    <source>
        <dbReference type="SAM" id="MobiDB-lite"/>
    </source>
</evidence>
<feature type="region of interest" description="Disordered" evidence="4">
    <location>
        <begin position="391"/>
        <end position="418"/>
    </location>
</feature>
<dbReference type="GO" id="GO:0006508">
    <property type="term" value="P:proteolysis"/>
    <property type="evidence" value="ECO:0007669"/>
    <property type="project" value="UniProtKB-KW"/>
</dbReference>
<reference evidence="6" key="1">
    <citation type="submission" date="2023-08" db="EMBL/GenBank/DDBJ databases">
        <title>A de novo genome assembly of Solanum verrucosum Schlechtendal, a Mexican diploid species geographically isolated from the other diploid A-genome species in potato relatives.</title>
        <authorList>
            <person name="Hosaka K."/>
        </authorList>
    </citation>
    <scope>NUCLEOTIDE SEQUENCE</scope>
    <source>
        <tissue evidence="6">Young leaves</tissue>
    </source>
</reference>
<organism evidence="6 7">
    <name type="scientific">Solanum verrucosum</name>
    <dbReference type="NCBI Taxonomy" id="315347"/>
    <lineage>
        <taxon>Eukaryota</taxon>
        <taxon>Viridiplantae</taxon>
        <taxon>Streptophyta</taxon>
        <taxon>Embryophyta</taxon>
        <taxon>Tracheophyta</taxon>
        <taxon>Spermatophyta</taxon>
        <taxon>Magnoliopsida</taxon>
        <taxon>eudicotyledons</taxon>
        <taxon>Gunneridae</taxon>
        <taxon>Pentapetalae</taxon>
        <taxon>asterids</taxon>
        <taxon>lamiids</taxon>
        <taxon>Solanales</taxon>
        <taxon>Solanaceae</taxon>
        <taxon>Solanoideae</taxon>
        <taxon>Solaneae</taxon>
        <taxon>Solanum</taxon>
    </lineage>
</organism>
<feature type="domain" description="Ubiquitin-like protease family profile" evidence="5">
    <location>
        <begin position="145"/>
        <end position="357"/>
    </location>
</feature>
<dbReference type="PANTHER" id="PTHR31470:SF40">
    <property type="entry name" value="UBIQUITIN-LIKE PROTEASE FAMILY PROFILE DOMAIN-CONTAINING PROTEIN"/>
    <property type="match status" value="1"/>
</dbReference>
<dbReference type="PROSITE" id="PS50600">
    <property type="entry name" value="ULP_PROTEASE"/>
    <property type="match status" value="1"/>
</dbReference>
<evidence type="ECO:0000256" key="3">
    <source>
        <dbReference type="ARBA" id="ARBA00022801"/>
    </source>
</evidence>
<dbReference type="Pfam" id="PF02902">
    <property type="entry name" value="Peptidase_C48"/>
    <property type="match status" value="1"/>
</dbReference>
<dbReference type="AlphaFoldDB" id="A0AAF0THR9"/>
<keyword evidence="7" id="KW-1185">Reference proteome</keyword>
<evidence type="ECO:0000256" key="2">
    <source>
        <dbReference type="ARBA" id="ARBA00022670"/>
    </source>
</evidence>
<dbReference type="Proteomes" id="UP001234989">
    <property type="component" value="Chromosome 3"/>
</dbReference>
<dbReference type="InterPro" id="IPR038765">
    <property type="entry name" value="Papain-like_cys_pep_sf"/>
</dbReference>
<accession>A0AAF0THR9</accession>
<sequence length="418" mass="47784">MKENCEDVPIEVVKEGSQFMDDQTDFNNSSFQDLLNVIHDQTEKMEKEEFSDTNKAGSSNVNELVVVEVLMPPAPLQMVHDDQPNINPERSMVLHPLLAVDEHTPLLIHRERRPGPFNTSPYVTSFGSESGSSSRFHFSFDLKHPFVAMSDLERMAKKSDTKRTSLSYKCDFILELSQSKTRTSSIGLHTKINCLMTRNLITNVWDAYYNFESNINKESTEESIIEYINGYRMHVARPWHTVDNILIPVNIEEIFHWILIVVSINDISIQIYDSLRGGALHDSSVENEIKKYAQLVPMYLSKSDFYGKKGIDISSHPKYKSHSEYDSFEMIYVNDIPQQDAGSLDCGLYVAAYADHISSGNVVPKSFDSEFTRIQYAYLLWNYGVQKIQADATSDSEAPERPTRIHRDCDSSEKITFN</sequence>
<evidence type="ECO:0000259" key="5">
    <source>
        <dbReference type="PROSITE" id="PS50600"/>
    </source>
</evidence>